<sequence length="703" mass="78727">MDVLVGSIDVRELLSTADLDESSPLSAPDLRLLIDRLQIRSLDIKSKVRDYVVSHRDHFAEIFSRCAAAAAGAEDTAAALADVLRLLSDCPADREICDLVREIGSKRRELEERREALAVVKTISSLLESLKAAREDVGDGRVVEAAMALRDLRKRLRVVEVEEEKGGEGEPAVFGFLRKEWLRCFDELQRVLARNVEKSIHFESEKCTVTVRSTLRSGKIEFALHQVLEAMEIVGTLDYGLAKVADLMIKHIISPTIVNKGIIVLEELCEDSVVLLKLISSSTSQAVPEDAAKMAEFEDVIRLTCEFENNLKAMNFLSFDDNKGERLSNFAHNVEVHFASKKKNEILAKARSILLQLNSLEATSDTCFLHFGASEGPSKLSSDLLFQPESCCVSTALSQVLELVHETLTLAKQLNEVSQEAIIAHNDCYYLSHEILGLAFEYRADFPSCLKKVLVFADIAPNYYLMAENILQQQIQFVISNFKTVIDGADGFQNTHQPQNYNSAKFSIDLVVLTLEEIRVIWEPLMVRSTYKRSMCILLDTIFSRITRDLLLLDDMAAEETLQLQRLIHMALEVLSPYFQSVISAIDEKEKVTKNGSISLLDELIPSLSKFQRLADLFDMPLKSITASWESGELLSCGFTSSEEHNCSKISSPQHQEGKNQEDCTISLNSEELGVFVEGGSAVLWTELFRRNRTNGLLKICHP</sequence>
<dbReference type="Proteomes" id="UP000236161">
    <property type="component" value="Unassembled WGS sequence"/>
</dbReference>
<dbReference type="Pfam" id="PF22766">
    <property type="entry name" value="ZW10_C2"/>
    <property type="match status" value="1"/>
</dbReference>
<dbReference type="STRING" id="1088818.A0A2I0A532"/>
<dbReference type="GO" id="GO:1990423">
    <property type="term" value="C:RZZ complex"/>
    <property type="evidence" value="ECO:0007669"/>
    <property type="project" value="TreeGrafter"/>
</dbReference>
<keyword evidence="5" id="KW-1185">Reference proteome</keyword>
<dbReference type="Pfam" id="PF20665">
    <property type="entry name" value="Zw10_middle"/>
    <property type="match status" value="1"/>
</dbReference>
<evidence type="ECO:0000313" key="5">
    <source>
        <dbReference type="Proteomes" id="UP000236161"/>
    </source>
</evidence>
<evidence type="ECO:0000259" key="1">
    <source>
        <dbReference type="Pfam" id="PF20665"/>
    </source>
</evidence>
<dbReference type="AlphaFoldDB" id="A0A2I0A532"/>
<feature type="domain" description="ZW10 C-terminal helical" evidence="3">
    <location>
        <begin position="507"/>
        <end position="644"/>
    </location>
</feature>
<evidence type="ECO:0000313" key="4">
    <source>
        <dbReference type="EMBL" id="PKA50644.1"/>
    </source>
</evidence>
<dbReference type="InterPro" id="IPR048343">
    <property type="entry name" value="ZW10_C"/>
</dbReference>
<reference evidence="4 5" key="1">
    <citation type="journal article" date="2017" name="Nature">
        <title>The Apostasia genome and the evolution of orchids.</title>
        <authorList>
            <person name="Zhang G.Q."/>
            <person name="Liu K.W."/>
            <person name="Li Z."/>
            <person name="Lohaus R."/>
            <person name="Hsiao Y.Y."/>
            <person name="Niu S.C."/>
            <person name="Wang J.Y."/>
            <person name="Lin Y.C."/>
            <person name="Xu Q."/>
            <person name="Chen L.J."/>
            <person name="Yoshida K."/>
            <person name="Fujiwara S."/>
            <person name="Wang Z.W."/>
            <person name="Zhang Y.Q."/>
            <person name="Mitsuda N."/>
            <person name="Wang M."/>
            <person name="Liu G.H."/>
            <person name="Pecoraro L."/>
            <person name="Huang H.X."/>
            <person name="Xiao X.J."/>
            <person name="Lin M."/>
            <person name="Wu X.Y."/>
            <person name="Wu W.L."/>
            <person name="Chen Y.Y."/>
            <person name="Chang S.B."/>
            <person name="Sakamoto S."/>
            <person name="Ohme-Takagi M."/>
            <person name="Yagi M."/>
            <person name="Zeng S.J."/>
            <person name="Shen C.Y."/>
            <person name="Yeh C.M."/>
            <person name="Luo Y.B."/>
            <person name="Tsai W.C."/>
            <person name="Van de Peer Y."/>
            <person name="Liu Z.J."/>
        </authorList>
    </citation>
    <scope>NUCLEOTIDE SEQUENCE [LARGE SCALE GENOMIC DNA]</scope>
    <source>
        <strain evidence="5">cv. Shenzhen</strain>
        <tissue evidence="4">Stem</tissue>
    </source>
</reference>
<dbReference type="Gene3D" id="1.10.357.150">
    <property type="match status" value="1"/>
</dbReference>
<proteinExistence type="predicted"/>
<organism evidence="4 5">
    <name type="scientific">Apostasia shenzhenica</name>
    <dbReference type="NCBI Taxonomy" id="1088818"/>
    <lineage>
        <taxon>Eukaryota</taxon>
        <taxon>Viridiplantae</taxon>
        <taxon>Streptophyta</taxon>
        <taxon>Embryophyta</taxon>
        <taxon>Tracheophyta</taxon>
        <taxon>Spermatophyta</taxon>
        <taxon>Magnoliopsida</taxon>
        <taxon>Liliopsida</taxon>
        <taxon>Asparagales</taxon>
        <taxon>Orchidaceae</taxon>
        <taxon>Apostasioideae</taxon>
        <taxon>Apostasia</taxon>
    </lineage>
</organism>
<feature type="domain" description="Centromere/kinetochore protein zw10 C-terminal" evidence="2">
    <location>
        <begin position="410"/>
        <end position="482"/>
    </location>
</feature>
<protein>
    <submittedName>
        <fullName evidence="4">Centromere/kinetochore protein zw10 like</fullName>
    </submittedName>
</protein>
<evidence type="ECO:0000259" key="2">
    <source>
        <dbReference type="Pfam" id="PF20666"/>
    </source>
</evidence>
<name>A0A2I0A532_9ASPA</name>
<dbReference type="InterPro" id="IPR048344">
    <property type="entry name" value="Zw10_middle"/>
</dbReference>
<accession>A0A2I0A532</accession>
<dbReference type="EMBL" id="KZ452022">
    <property type="protein sequence ID" value="PKA50644.1"/>
    <property type="molecule type" value="Genomic_DNA"/>
</dbReference>
<dbReference type="PANTHER" id="PTHR12205">
    <property type="entry name" value="CENTROMERE/KINETOCHORE PROTEIN ZW10"/>
    <property type="match status" value="1"/>
</dbReference>
<evidence type="ECO:0000259" key="3">
    <source>
        <dbReference type="Pfam" id="PF22766"/>
    </source>
</evidence>
<gene>
    <name evidence="4" type="primary">ZW10</name>
    <name evidence="4" type="ORF">AXF42_Ash017983</name>
</gene>
<dbReference type="Pfam" id="PF20666">
    <property type="entry name" value="ZW10_C"/>
    <property type="match status" value="1"/>
</dbReference>
<dbReference type="PANTHER" id="PTHR12205:SF0">
    <property type="entry name" value="CENTROMERE_KINETOCHORE PROTEIN ZW10 HOMOLOG"/>
    <property type="match status" value="1"/>
</dbReference>
<dbReference type="GO" id="GO:0007094">
    <property type="term" value="P:mitotic spindle assembly checkpoint signaling"/>
    <property type="evidence" value="ECO:0007669"/>
    <property type="project" value="TreeGrafter"/>
</dbReference>
<dbReference type="OrthoDB" id="534815at2759"/>
<dbReference type="GO" id="GO:0006888">
    <property type="term" value="P:endoplasmic reticulum to Golgi vesicle-mediated transport"/>
    <property type="evidence" value="ECO:0007669"/>
    <property type="project" value="TreeGrafter"/>
</dbReference>
<feature type="domain" description="Centromere/kinetochore protein zw10 middle" evidence="1">
    <location>
        <begin position="278"/>
        <end position="354"/>
    </location>
</feature>
<dbReference type="GO" id="GO:0005737">
    <property type="term" value="C:cytoplasm"/>
    <property type="evidence" value="ECO:0007669"/>
    <property type="project" value="GOC"/>
</dbReference>
<dbReference type="InterPro" id="IPR055148">
    <property type="entry name" value="ZW10_C_2"/>
</dbReference>
<dbReference type="InterPro" id="IPR046362">
    <property type="entry name" value="Zw10/DSL1_C_sf"/>
</dbReference>